<keyword evidence="4" id="KW-0732">Signal</keyword>
<dbReference type="GO" id="GO:0005576">
    <property type="term" value="C:extracellular region"/>
    <property type="evidence" value="ECO:0007669"/>
    <property type="project" value="UniProtKB-SubCell"/>
</dbReference>
<keyword evidence="3" id="KW-0964">Secreted</keyword>
<dbReference type="EMBL" id="PZQS01000014">
    <property type="protein sequence ID" value="PVD18343.1"/>
    <property type="molecule type" value="Genomic_DNA"/>
</dbReference>
<evidence type="ECO:0000313" key="7">
    <source>
        <dbReference type="EMBL" id="PVD18343.1"/>
    </source>
</evidence>
<dbReference type="InterPro" id="IPR020519">
    <property type="entry name" value="DIPK2A/B"/>
</dbReference>
<dbReference type="Proteomes" id="UP000245119">
    <property type="component" value="Linkage Group LG14"/>
</dbReference>
<comment type="subcellular location">
    <subcellularLocation>
        <location evidence="1">Secreted</location>
    </subcellularLocation>
</comment>
<dbReference type="PROSITE" id="PS00813">
    <property type="entry name" value="IF4E"/>
    <property type="match status" value="1"/>
</dbReference>
<evidence type="ECO:0000256" key="5">
    <source>
        <dbReference type="SAM" id="MobiDB-lite"/>
    </source>
</evidence>
<dbReference type="STRING" id="400727.A0A2T7NAZ6"/>
<dbReference type="InterPro" id="IPR001040">
    <property type="entry name" value="TIF_eIF_4E"/>
</dbReference>
<dbReference type="InterPro" id="IPR019770">
    <property type="entry name" value="TIF_eIF_4E_CS"/>
</dbReference>
<organism evidence="7 8">
    <name type="scientific">Pomacea canaliculata</name>
    <name type="common">Golden apple snail</name>
    <dbReference type="NCBI Taxonomy" id="400727"/>
    <lineage>
        <taxon>Eukaryota</taxon>
        <taxon>Metazoa</taxon>
        <taxon>Spiralia</taxon>
        <taxon>Lophotrochozoa</taxon>
        <taxon>Mollusca</taxon>
        <taxon>Gastropoda</taxon>
        <taxon>Caenogastropoda</taxon>
        <taxon>Architaenioglossa</taxon>
        <taxon>Ampullarioidea</taxon>
        <taxon>Ampullariidae</taxon>
        <taxon>Pomacea</taxon>
    </lineage>
</organism>
<dbReference type="Pfam" id="PF01652">
    <property type="entry name" value="IF4E"/>
    <property type="match status" value="1"/>
</dbReference>
<name>A0A2T7NAZ6_POMCA</name>
<comment type="similarity">
    <text evidence="2">Belongs to the DIPK family.</text>
</comment>
<protein>
    <recommendedName>
        <fullName evidence="6">FAM69 protein-kinase domain-containing protein</fullName>
    </recommendedName>
</protein>
<evidence type="ECO:0000256" key="3">
    <source>
        <dbReference type="ARBA" id="ARBA00022525"/>
    </source>
</evidence>
<keyword evidence="8" id="KW-1185">Reference proteome</keyword>
<proteinExistence type="inferred from homology"/>
<dbReference type="PANTHER" id="PTHR32073:SF7">
    <property type="entry name" value="GH11358P"/>
    <property type="match status" value="1"/>
</dbReference>
<evidence type="ECO:0000256" key="1">
    <source>
        <dbReference type="ARBA" id="ARBA00004613"/>
    </source>
</evidence>
<feature type="compositionally biased region" description="Basic and acidic residues" evidence="5">
    <location>
        <begin position="1"/>
        <end position="12"/>
    </location>
</feature>
<reference evidence="7 8" key="1">
    <citation type="submission" date="2018-04" db="EMBL/GenBank/DDBJ databases">
        <title>The genome of golden apple snail Pomacea canaliculata provides insight into stress tolerance and invasive adaptation.</title>
        <authorList>
            <person name="Liu C."/>
            <person name="Liu B."/>
            <person name="Ren Y."/>
            <person name="Zhang Y."/>
            <person name="Wang H."/>
            <person name="Li S."/>
            <person name="Jiang F."/>
            <person name="Yin L."/>
            <person name="Zhang G."/>
            <person name="Qian W."/>
            <person name="Fan W."/>
        </authorList>
    </citation>
    <scope>NUCLEOTIDE SEQUENCE [LARGE SCALE GENOMIC DNA]</scope>
    <source>
        <strain evidence="7">SZHN2017</strain>
        <tissue evidence="7">Muscle</tissue>
    </source>
</reference>
<dbReference type="GO" id="GO:0003723">
    <property type="term" value="F:RNA binding"/>
    <property type="evidence" value="ECO:0007669"/>
    <property type="project" value="InterPro"/>
</dbReference>
<dbReference type="OrthoDB" id="10035316at2759"/>
<dbReference type="InterPro" id="IPR023398">
    <property type="entry name" value="TIF_eIF4e-like"/>
</dbReference>
<dbReference type="PANTHER" id="PTHR32073">
    <property type="entry name" value="GH11358P"/>
    <property type="match status" value="1"/>
</dbReference>
<evidence type="ECO:0000256" key="2">
    <source>
        <dbReference type="ARBA" id="ARBA00006338"/>
    </source>
</evidence>
<dbReference type="AlphaFoldDB" id="A0A2T7NAZ6"/>
<dbReference type="GO" id="GO:0005737">
    <property type="term" value="C:cytoplasm"/>
    <property type="evidence" value="ECO:0007669"/>
    <property type="project" value="InterPro"/>
</dbReference>
<accession>A0A2T7NAZ6</accession>
<dbReference type="GO" id="GO:0003743">
    <property type="term" value="F:translation initiation factor activity"/>
    <property type="evidence" value="ECO:0007669"/>
    <property type="project" value="InterPro"/>
</dbReference>
<dbReference type="Gene3D" id="3.30.760.10">
    <property type="entry name" value="RNA Cap, Translation Initiation Factor Eif4e"/>
    <property type="match status" value="1"/>
</dbReference>
<dbReference type="InterPro" id="IPR022049">
    <property type="entry name" value="FAM69_kinase_dom"/>
</dbReference>
<feature type="domain" description="FAM69 protein-kinase" evidence="6">
    <location>
        <begin position="311"/>
        <end position="478"/>
    </location>
</feature>
<evidence type="ECO:0000256" key="4">
    <source>
        <dbReference type="ARBA" id="ARBA00022729"/>
    </source>
</evidence>
<sequence>MNNKFDALKLEDSGEDDEGSQIDTFRPAPKPGPGEHPLQFNYSIWFSKRTPGNKTSTTFGQHLKFVASFASVEQFWAVYSHLARPSELTGHSDYHLFKEGIRPMWEDDANKLGGKWIIRLKKGLASRCWENLVLAMLGEQFVVGEEICGAVVSVRFQTDIKDDKFLENDFCPACLGHSGCGLIYFDQVHLSGLSGYRVNQIFNTKNIYYGSMGDQKIVFKKLGSDTEIRELDKKICKEANRPEGCDVPRVLFKTDASIELRKEALQPKHLKQSVGMFTCASYRLLDRLWTYYKEKRKEDMIMLGDKMQLWYTANLNSEPLLLQTFPASERWPFPHYYGACGRHILVEHVGKTLEEYRNEPFHKRAGIAYELLKIAELLTNNNEDFALYMTDLNWENFGVDAAGKVRILDAENIIVVDKLALEAKKPRKYDEFLQSMHHLCEDSRCLAFNANDLCTRLHSDHNYYAVCFNLLDPLMTDPLMPGGKTKICMKKIL</sequence>
<gene>
    <name evidence="7" type="ORF">C0Q70_20892</name>
</gene>
<dbReference type="Pfam" id="PF12260">
    <property type="entry name" value="PIP49_C"/>
    <property type="match status" value="1"/>
</dbReference>
<evidence type="ECO:0000313" key="8">
    <source>
        <dbReference type="Proteomes" id="UP000245119"/>
    </source>
</evidence>
<feature type="region of interest" description="Disordered" evidence="5">
    <location>
        <begin position="1"/>
        <end position="35"/>
    </location>
</feature>
<dbReference type="SUPFAM" id="SSF55418">
    <property type="entry name" value="eIF4e-like"/>
    <property type="match status" value="1"/>
</dbReference>
<evidence type="ECO:0000259" key="6">
    <source>
        <dbReference type="Pfam" id="PF12260"/>
    </source>
</evidence>
<comment type="caution">
    <text evidence="7">The sequence shown here is derived from an EMBL/GenBank/DDBJ whole genome shotgun (WGS) entry which is preliminary data.</text>
</comment>